<gene>
    <name evidence="1" type="ORF">OLC1_LOCUS12876</name>
</gene>
<name>A0AAV1D7G5_OLDCO</name>
<reference evidence="1" key="1">
    <citation type="submission" date="2023-03" db="EMBL/GenBank/DDBJ databases">
        <authorList>
            <person name="Julca I."/>
        </authorList>
    </citation>
    <scope>NUCLEOTIDE SEQUENCE</scope>
</reference>
<dbReference type="AlphaFoldDB" id="A0AAV1D7G5"/>
<evidence type="ECO:0000313" key="2">
    <source>
        <dbReference type="Proteomes" id="UP001161247"/>
    </source>
</evidence>
<proteinExistence type="predicted"/>
<organism evidence="1 2">
    <name type="scientific">Oldenlandia corymbosa var. corymbosa</name>
    <dbReference type="NCBI Taxonomy" id="529605"/>
    <lineage>
        <taxon>Eukaryota</taxon>
        <taxon>Viridiplantae</taxon>
        <taxon>Streptophyta</taxon>
        <taxon>Embryophyta</taxon>
        <taxon>Tracheophyta</taxon>
        <taxon>Spermatophyta</taxon>
        <taxon>Magnoliopsida</taxon>
        <taxon>eudicotyledons</taxon>
        <taxon>Gunneridae</taxon>
        <taxon>Pentapetalae</taxon>
        <taxon>asterids</taxon>
        <taxon>lamiids</taxon>
        <taxon>Gentianales</taxon>
        <taxon>Rubiaceae</taxon>
        <taxon>Rubioideae</taxon>
        <taxon>Spermacoceae</taxon>
        <taxon>Hedyotis-Oldenlandia complex</taxon>
        <taxon>Oldenlandia</taxon>
    </lineage>
</organism>
<dbReference type="Proteomes" id="UP001161247">
    <property type="component" value="Chromosome 4"/>
</dbReference>
<evidence type="ECO:0000313" key="1">
    <source>
        <dbReference type="EMBL" id="CAI9103799.1"/>
    </source>
</evidence>
<sequence length="114" mass="13835">MATWELQRIEHLPLELWELTDVAFFFLKNLDAQKSQIVQNHTVWCFRQPNQDRERWPVAQLYKLLHPFIFFQKQVNYRPQNVITLDKYSMRNRKRSTCKFLVNGSGNKSTRFSE</sequence>
<keyword evidence="2" id="KW-1185">Reference proteome</keyword>
<dbReference type="EMBL" id="OX459121">
    <property type="protein sequence ID" value="CAI9103799.1"/>
    <property type="molecule type" value="Genomic_DNA"/>
</dbReference>
<protein>
    <submittedName>
        <fullName evidence="1">OLC1v1002357C1</fullName>
    </submittedName>
</protein>
<accession>A0AAV1D7G5</accession>